<keyword evidence="5" id="KW-0378">Hydrolase</keyword>
<evidence type="ECO:0000256" key="4">
    <source>
        <dbReference type="ARBA" id="ARBA00022763"/>
    </source>
</evidence>
<comment type="cofactor">
    <cofactor evidence="1">
        <name>[4Fe-4S] cluster</name>
        <dbReference type="ChEBI" id="CHEBI:49883"/>
    </cofactor>
</comment>
<feature type="domain" description="HhH-GPD" evidence="10">
    <location>
        <begin position="47"/>
        <end position="192"/>
    </location>
</feature>
<dbReference type="Pfam" id="PF00730">
    <property type="entry name" value="HhH-GPD"/>
    <property type="match status" value="1"/>
</dbReference>
<evidence type="ECO:0000256" key="9">
    <source>
        <dbReference type="ARBA" id="ARBA00023295"/>
    </source>
</evidence>
<keyword evidence="12" id="KW-1185">Reference proteome</keyword>
<dbReference type="EMBL" id="CP134494">
    <property type="protein sequence ID" value="WNF24843.1"/>
    <property type="molecule type" value="Genomic_DNA"/>
</dbReference>
<dbReference type="SUPFAM" id="SSF48150">
    <property type="entry name" value="DNA-glycosylase"/>
    <property type="match status" value="1"/>
</dbReference>
<keyword evidence="4" id="KW-0227">DNA damage</keyword>
<reference evidence="11 12" key="1">
    <citation type="submission" date="2023-09" db="EMBL/GenBank/DDBJ databases">
        <title>Microbial mechanism of fulvic acid promoting antimony reduction mineralization in rice fields.</title>
        <authorList>
            <person name="Chen G."/>
            <person name="Lan J."/>
        </authorList>
    </citation>
    <scope>NUCLEOTIDE SEQUENCE [LARGE SCALE GENOMIC DNA]</scope>
    <source>
        <strain evidence="11 12">PS1</strain>
    </source>
</reference>
<evidence type="ECO:0000313" key="11">
    <source>
        <dbReference type="EMBL" id="WNF24843.1"/>
    </source>
</evidence>
<evidence type="ECO:0000313" key="12">
    <source>
        <dbReference type="Proteomes" id="UP001303324"/>
    </source>
</evidence>
<evidence type="ECO:0000256" key="5">
    <source>
        <dbReference type="ARBA" id="ARBA00022801"/>
    </source>
</evidence>
<dbReference type="InterPro" id="IPR011257">
    <property type="entry name" value="DNA_glycosylase"/>
</dbReference>
<dbReference type="Gene3D" id="1.10.340.30">
    <property type="entry name" value="Hypothetical protein, domain 2"/>
    <property type="match status" value="1"/>
</dbReference>
<keyword evidence="8" id="KW-0234">DNA repair</keyword>
<dbReference type="SMART" id="SM00478">
    <property type="entry name" value="ENDO3c"/>
    <property type="match status" value="1"/>
</dbReference>
<dbReference type="CDD" id="cd00056">
    <property type="entry name" value="ENDO3c"/>
    <property type="match status" value="1"/>
</dbReference>
<keyword evidence="7" id="KW-0411">Iron-sulfur</keyword>
<dbReference type="Proteomes" id="UP001303324">
    <property type="component" value="Chromosome"/>
</dbReference>
<evidence type="ECO:0000259" key="10">
    <source>
        <dbReference type="SMART" id="SM00478"/>
    </source>
</evidence>
<dbReference type="InterPro" id="IPR003265">
    <property type="entry name" value="HhH-GPD_domain"/>
</dbReference>
<dbReference type="InterPro" id="IPR044298">
    <property type="entry name" value="MIG/MutY"/>
</dbReference>
<evidence type="ECO:0000256" key="1">
    <source>
        <dbReference type="ARBA" id="ARBA00001966"/>
    </source>
</evidence>
<comment type="similarity">
    <text evidence="2">Belongs to the Nth/MutY family.</text>
</comment>
<protein>
    <recommendedName>
        <fullName evidence="10">HhH-GPD domain-containing protein</fullName>
    </recommendedName>
</protein>
<dbReference type="PANTHER" id="PTHR42944:SF1">
    <property type="entry name" value="ADENINE DNA GLYCOSYLASE"/>
    <property type="match status" value="1"/>
</dbReference>
<dbReference type="RefSeq" id="WP_311075840.1">
    <property type="nucleotide sequence ID" value="NZ_CP134494.1"/>
</dbReference>
<accession>A0ABY9VM88</accession>
<keyword evidence="9" id="KW-0326">Glycosidase</keyword>
<evidence type="ECO:0000256" key="8">
    <source>
        <dbReference type="ARBA" id="ARBA00023204"/>
    </source>
</evidence>
<proteinExistence type="inferred from homology"/>
<evidence type="ECO:0000256" key="3">
    <source>
        <dbReference type="ARBA" id="ARBA00022723"/>
    </source>
</evidence>
<name>A0ABY9VM88_9BACI</name>
<keyword evidence="6" id="KW-0408">Iron</keyword>
<gene>
    <name evidence="11" type="ORF">RH061_10295</name>
</gene>
<dbReference type="Gene3D" id="1.10.1670.10">
    <property type="entry name" value="Helix-hairpin-Helix base-excision DNA repair enzymes (C-terminal)"/>
    <property type="match status" value="1"/>
</dbReference>
<dbReference type="InterPro" id="IPR023170">
    <property type="entry name" value="HhH_base_excis_C"/>
</dbReference>
<evidence type="ECO:0000256" key="6">
    <source>
        <dbReference type="ARBA" id="ARBA00023004"/>
    </source>
</evidence>
<dbReference type="PANTHER" id="PTHR42944">
    <property type="entry name" value="ADENINE DNA GLYCOSYLASE"/>
    <property type="match status" value="1"/>
</dbReference>
<evidence type="ECO:0000256" key="2">
    <source>
        <dbReference type="ARBA" id="ARBA00008343"/>
    </source>
</evidence>
<keyword evidence="3" id="KW-0479">Metal-binding</keyword>
<sequence length="220" mass="26020">MECLEANKEKKIVFLRNNLIEWGKTNYAAFPWRETNNKWHALVAEIMLQRTNAEQVVPVYESFVESYPSPKEFLFERNTNIFQSLGLHWREAQLRSLAREIYNLGYIPEDKNSLLKLPGVGDYIAAAFRSFHLNIRDVIIDSNVVRLYGRYFGFETDPETRRKKWLKELAAEVTPYINHKEFNYALLDFTRNICKPQPQHKECLLRNLCCFAIDNNDSKY</sequence>
<evidence type="ECO:0000256" key="7">
    <source>
        <dbReference type="ARBA" id="ARBA00023014"/>
    </source>
</evidence>
<organism evidence="11 12">
    <name type="scientific">Mesobacillus jeotgali</name>
    <dbReference type="NCBI Taxonomy" id="129985"/>
    <lineage>
        <taxon>Bacteria</taxon>
        <taxon>Bacillati</taxon>
        <taxon>Bacillota</taxon>
        <taxon>Bacilli</taxon>
        <taxon>Bacillales</taxon>
        <taxon>Bacillaceae</taxon>
        <taxon>Mesobacillus</taxon>
    </lineage>
</organism>